<accession>A0A3B0Y263</accession>
<gene>
    <name evidence="2" type="ORF">MNBD_GAMMA09-3691</name>
</gene>
<name>A0A3B0Y263_9ZZZZ</name>
<dbReference type="NCBIfam" id="TIGR03696">
    <property type="entry name" value="Rhs_assc_core"/>
    <property type="match status" value="1"/>
</dbReference>
<evidence type="ECO:0000259" key="1">
    <source>
        <dbReference type="Pfam" id="PF03527"/>
    </source>
</evidence>
<organism evidence="2">
    <name type="scientific">hydrothermal vent metagenome</name>
    <dbReference type="NCBI Taxonomy" id="652676"/>
    <lineage>
        <taxon>unclassified sequences</taxon>
        <taxon>metagenomes</taxon>
        <taxon>ecological metagenomes</taxon>
    </lineage>
</organism>
<evidence type="ECO:0000313" key="2">
    <source>
        <dbReference type="EMBL" id="VAW69492.1"/>
    </source>
</evidence>
<dbReference type="Gene3D" id="2.180.10.10">
    <property type="entry name" value="RHS repeat-associated core"/>
    <property type="match status" value="1"/>
</dbReference>
<proteinExistence type="predicted"/>
<feature type="non-terminal residue" evidence="2">
    <location>
        <position position="1"/>
    </location>
</feature>
<dbReference type="InterPro" id="IPR050708">
    <property type="entry name" value="T6SS_VgrG/RHS"/>
</dbReference>
<dbReference type="AlphaFoldDB" id="A0A3B0Y263"/>
<reference evidence="2" key="1">
    <citation type="submission" date="2018-06" db="EMBL/GenBank/DDBJ databases">
        <authorList>
            <person name="Zhirakovskaya E."/>
        </authorList>
    </citation>
    <scope>NUCLEOTIDE SEQUENCE</scope>
</reference>
<protein>
    <recommendedName>
        <fullName evidence="1">RHS protein conserved region domain-containing protein</fullName>
    </recommendedName>
</protein>
<sequence length="233" mass="26100">SSQVYYIHNDHLGTPKALTDSTGQRVWQTASYPFGKALSVNADVDGDGAAVEFNIRQPGQYFDRESGLYYNYFRYYDPSLGRYITADKLDVLHRANDPSLTMAANVGLISLPMDGVGSFEFEGETYNYTAAVVSTVGLNHPYGYANQNPINDVDVNGLNPARAAFAIAMAAAKAMKKQIEKGVNYCKSIRCKIEDHDAHHRFGFPFNEKRKHIQLTCWRKGVKGSTFIMRFPY</sequence>
<dbReference type="EMBL" id="UOFI01000166">
    <property type="protein sequence ID" value="VAW69492.1"/>
    <property type="molecule type" value="Genomic_DNA"/>
</dbReference>
<dbReference type="PRINTS" id="PR00394">
    <property type="entry name" value="RHSPROTEIN"/>
</dbReference>
<dbReference type="InterPro" id="IPR001826">
    <property type="entry name" value="RHS"/>
</dbReference>
<dbReference type="PANTHER" id="PTHR32305">
    <property type="match status" value="1"/>
</dbReference>
<dbReference type="PANTHER" id="PTHR32305:SF15">
    <property type="entry name" value="PROTEIN RHSA-RELATED"/>
    <property type="match status" value="1"/>
</dbReference>
<dbReference type="InterPro" id="IPR022385">
    <property type="entry name" value="Rhs_assc_core"/>
</dbReference>
<dbReference type="Pfam" id="PF03527">
    <property type="entry name" value="RHS"/>
    <property type="match status" value="1"/>
</dbReference>
<feature type="domain" description="RHS protein conserved region" evidence="1">
    <location>
        <begin position="4"/>
        <end position="38"/>
    </location>
</feature>